<dbReference type="GO" id="GO:0010181">
    <property type="term" value="F:FMN binding"/>
    <property type="evidence" value="ECO:0007669"/>
    <property type="project" value="InterPro"/>
</dbReference>
<reference evidence="2" key="1">
    <citation type="submission" date="2018-05" db="EMBL/GenBank/DDBJ databases">
        <authorList>
            <person name="Lanie J.A."/>
            <person name="Ng W.-L."/>
            <person name="Kazmierczak K.M."/>
            <person name="Andrzejewski T.M."/>
            <person name="Davidsen T.M."/>
            <person name="Wayne K.J."/>
            <person name="Tettelin H."/>
            <person name="Glass J.I."/>
            <person name="Rusch D."/>
            <person name="Podicherti R."/>
            <person name="Tsui H.-C.T."/>
            <person name="Winkler M.E."/>
        </authorList>
    </citation>
    <scope>NUCLEOTIDE SEQUENCE</scope>
</reference>
<dbReference type="InterPro" id="IPR012349">
    <property type="entry name" value="Split_barrel_FMN-bd"/>
</dbReference>
<name>A0A381YHT7_9ZZZZ</name>
<dbReference type="InterPro" id="IPR024624">
    <property type="entry name" value="Pyridox_Oxase_Alr4036_FMN-bd"/>
</dbReference>
<evidence type="ECO:0000313" key="2">
    <source>
        <dbReference type="EMBL" id="SVA76121.1"/>
    </source>
</evidence>
<accession>A0A381YHT7</accession>
<dbReference type="SUPFAM" id="SSF50475">
    <property type="entry name" value="FMN-binding split barrel"/>
    <property type="match status" value="1"/>
</dbReference>
<gene>
    <name evidence="2" type="ORF">METZ01_LOCUS128975</name>
</gene>
<organism evidence="2">
    <name type="scientific">marine metagenome</name>
    <dbReference type="NCBI Taxonomy" id="408172"/>
    <lineage>
        <taxon>unclassified sequences</taxon>
        <taxon>metagenomes</taxon>
        <taxon>ecological metagenomes</taxon>
    </lineage>
</organism>
<evidence type="ECO:0000259" key="1">
    <source>
        <dbReference type="Pfam" id="PF12766"/>
    </source>
</evidence>
<dbReference type="PANTHER" id="PTHR28243">
    <property type="entry name" value="AGL049CP"/>
    <property type="match status" value="1"/>
</dbReference>
<protein>
    <recommendedName>
        <fullName evidence="1">Pyridoxamine 5'-phosphate oxidase Alr4036 family FMN-binding domain-containing protein</fullName>
    </recommendedName>
</protein>
<feature type="domain" description="Pyridoxamine 5'-phosphate oxidase Alr4036 family FMN-binding" evidence="1">
    <location>
        <begin position="26"/>
        <end position="109"/>
    </location>
</feature>
<dbReference type="Gene3D" id="2.30.110.10">
    <property type="entry name" value="Electron Transport, Fmn-binding Protein, Chain A"/>
    <property type="match status" value="1"/>
</dbReference>
<dbReference type="Pfam" id="PF12766">
    <property type="entry name" value="Pyridox_oxase_2"/>
    <property type="match status" value="1"/>
</dbReference>
<proteinExistence type="predicted"/>
<dbReference type="PANTHER" id="PTHR28243:SF1">
    <property type="entry name" value="PYRIDOXAMINE 5'-PHOSPHATE OXIDASE ALR4036 FAMILY FMN-BINDING DOMAIN-CONTAINING PROTEIN"/>
    <property type="match status" value="1"/>
</dbReference>
<dbReference type="AlphaFoldDB" id="A0A381YHT7"/>
<sequence length="201" mass="23144">VPKKNTYDDHILDLNKGLDFALGRLEKAAKSRNDDLHLLVLSTIDSRFNPQARTVVIREFDKDNLSLRFHTDSRSTKLFEISSNKKISLLGYDSKNKLQIRINGEAEIIKIDKILKEIWEKMHPMSRECYRVTEAPGKEVTTIDEVIFEEEGKDGNNGFKNFSVVNCHITSLETLYLHSAGHIRCLYKNNNNELIGKWIVP</sequence>
<feature type="non-terminal residue" evidence="2">
    <location>
        <position position="1"/>
    </location>
</feature>
<dbReference type="EMBL" id="UINC01018181">
    <property type="protein sequence ID" value="SVA76121.1"/>
    <property type="molecule type" value="Genomic_DNA"/>
</dbReference>